<evidence type="ECO:0000313" key="2">
    <source>
        <dbReference type="EMBL" id="MPD04844.1"/>
    </source>
</evidence>
<dbReference type="EMBL" id="VSRR010143105">
    <property type="protein sequence ID" value="MPD04844.1"/>
    <property type="molecule type" value="Genomic_DNA"/>
</dbReference>
<feature type="region of interest" description="Disordered" evidence="1">
    <location>
        <begin position="46"/>
        <end position="91"/>
    </location>
</feature>
<dbReference type="Proteomes" id="UP000324222">
    <property type="component" value="Unassembled WGS sequence"/>
</dbReference>
<keyword evidence="3" id="KW-1185">Reference proteome</keyword>
<organism evidence="2 3">
    <name type="scientific">Portunus trituberculatus</name>
    <name type="common">Swimming crab</name>
    <name type="synonym">Neptunus trituberculatus</name>
    <dbReference type="NCBI Taxonomy" id="210409"/>
    <lineage>
        <taxon>Eukaryota</taxon>
        <taxon>Metazoa</taxon>
        <taxon>Ecdysozoa</taxon>
        <taxon>Arthropoda</taxon>
        <taxon>Crustacea</taxon>
        <taxon>Multicrustacea</taxon>
        <taxon>Malacostraca</taxon>
        <taxon>Eumalacostraca</taxon>
        <taxon>Eucarida</taxon>
        <taxon>Decapoda</taxon>
        <taxon>Pleocyemata</taxon>
        <taxon>Brachyura</taxon>
        <taxon>Eubrachyura</taxon>
        <taxon>Portunoidea</taxon>
        <taxon>Portunidae</taxon>
        <taxon>Portuninae</taxon>
        <taxon>Portunus</taxon>
    </lineage>
</organism>
<accession>A0A5B7KDL0</accession>
<feature type="compositionally biased region" description="Pro residues" evidence="1">
    <location>
        <begin position="64"/>
        <end position="76"/>
    </location>
</feature>
<protein>
    <submittedName>
        <fullName evidence="2">Uncharacterized protein</fullName>
    </submittedName>
</protein>
<proteinExistence type="predicted"/>
<evidence type="ECO:0000256" key="1">
    <source>
        <dbReference type="SAM" id="MobiDB-lite"/>
    </source>
</evidence>
<gene>
    <name evidence="2" type="ORF">E2C01_100554</name>
</gene>
<evidence type="ECO:0000313" key="3">
    <source>
        <dbReference type="Proteomes" id="UP000324222"/>
    </source>
</evidence>
<reference evidence="2 3" key="1">
    <citation type="submission" date="2019-05" db="EMBL/GenBank/DDBJ databases">
        <title>Another draft genome of Portunus trituberculatus and its Hox gene families provides insights of decapod evolution.</title>
        <authorList>
            <person name="Jeong J.-H."/>
            <person name="Song I."/>
            <person name="Kim S."/>
            <person name="Choi T."/>
            <person name="Kim D."/>
            <person name="Ryu S."/>
            <person name="Kim W."/>
        </authorList>
    </citation>
    <scope>NUCLEOTIDE SEQUENCE [LARGE SCALE GENOMIC DNA]</scope>
    <source>
        <tissue evidence="2">Muscle</tissue>
    </source>
</reference>
<name>A0A5B7KDL0_PORTR</name>
<sequence length="133" mass="14330">MSRPVSAASCSRTCRGGLAHLLYAAFSFSSWRAVMVVRGRLPLRSSSVNKAAGPWSEPRGAGRRPPPPTARRPGPAPAALRPPVTRGSRAREGDLDCWCEGQEHAACRRPYREGAAAAEGRELCPPAWELRQG</sequence>
<comment type="caution">
    <text evidence="2">The sequence shown here is derived from an EMBL/GenBank/DDBJ whole genome shotgun (WGS) entry which is preliminary data.</text>
</comment>
<dbReference type="AlphaFoldDB" id="A0A5B7KDL0"/>